<proteinExistence type="predicted"/>
<feature type="region of interest" description="Disordered" evidence="1">
    <location>
        <begin position="303"/>
        <end position="339"/>
    </location>
</feature>
<sequence>MSQIQSCIASSAANSAGKNKSTSSSCSSSKKLSSASMASNKFAPLAILKDMVRVADPIQRSPTPYPKNRAILPVIVPVPQITTPPEHPPHYIPAFNYSQESLENQGEPADILNSWKFPGQLPGTQPVVILESWKCAGGKFIDNQSDNSDQIVPILQVTGLNSLTYAATAAHGVPTSSKQVFRNLHKDHMAEEAKKWEIIKADWDAWNDASSNFLKNEVEGRNATFTAVYKIAKQPRLDWGDGPDTDHKVGYINSWLEDQKKFNQPLPEVIYFKGVDEKRNEYRRIHKTYRDYFVWQKKQDEKDAMEAQNDNSLPSIPAPKTKGKQKALPPSPSSSSSLYVSSGELKKTLNELFNEMVIEHSKTEKSNWKGKLANAGPSNRRKQGPHHKGKTLTTKMSLGEFLGKQRYAHQEQFHKRHAPHYQVKGRPASPKLSLDTNPREYKHLDRGDTMCYSSWRVNQDIVRTTPHNIFIPVQTKGGEKLIHTSDSPVWKHHGLCYLAAIKEEYLGLCAWPKWPTVKYLTQINHKYCKDIKFRVTLDQGFVHILLDLSLKPSDPVGWSVIESLAKTHCANALVGGEGSGNMINLLEIDNKTSSTSNKLIRDES</sequence>
<accession>A0A2A9N6B2</accession>
<dbReference type="AlphaFoldDB" id="A0A2A9N6B2"/>
<dbReference type="EMBL" id="KZ302595">
    <property type="protein sequence ID" value="PFH45049.1"/>
    <property type="molecule type" value="Genomic_DNA"/>
</dbReference>
<protein>
    <submittedName>
        <fullName evidence="2">Uncharacterized protein</fullName>
    </submittedName>
</protein>
<reference evidence="2 3" key="1">
    <citation type="submission" date="2014-02" db="EMBL/GenBank/DDBJ databases">
        <title>Transposable element dynamics among asymbiotic and ectomycorrhizal Amanita fungi.</title>
        <authorList>
            <consortium name="DOE Joint Genome Institute"/>
            <person name="Hess J."/>
            <person name="Skrede I."/>
            <person name="Wolfe B."/>
            <person name="LaButti K."/>
            <person name="Ohm R.A."/>
            <person name="Grigoriev I.V."/>
            <person name="Pringle A."/>
        </authorList>
    </citation>
    <scope>NUCLEOTIDE SEQUENCE [LARGE SCALE GENOMIC DNA]</scope>
    <source>
        <strain evidence="2 3">SKay4041</strain>
    </source>
</reference>
<evidence type="ECO:0000313" key="3">
    <source>
        <dbReference type="Proteomes" id="UP000242287"/>
    </source>
</evidence>
<name>A0A2A9N6B2_9AGAR</name>
<evidence type="ECO:0000256" key="1">
    <source>
        <dbReference type="SAM" id="MobiDB-lite"/>
    </source>
</evidence>
<gene>
    <name evidence="2" type="ORF">AMATHDRAFT_10127</name>
</gene>
<feature type="region of interest" description="Disordered" evidence="1">
    <location>
        <begin position="363"/>
        <end position="391"/>
    </location>
</feature>
<evidence type="ECO:0000313" key="2">
    <source>
        <dbReference type="EMBL" id="PFH45049.1"/>
    </source>
</evidence>
<keyword evidence="3" id="KW-1185">Reference proteome</keyword>
<organism evidence="2 3">
    <name type="scientific">Amanita thiersii Skay4041</name>
    <dbReference type="NCBI Taxonomy" id="703135"/>
    <lineage>
        <taxon>Eukaryota</taxon>
        <taxon>Fungi</taxon>
        <taxon>Dikarya</taxon>
        <taxon>Basidiomycota</taxon>
        <taxon>Agaricomycotina</taxon>
        <taxon>Agaricomycetes</taxon>
        <taxon>Agaricomycetidae</taxon>
        <taxon>Agaricales</taxon>
        <taxon>Pluteineae</taxon>
        <taxon>Amanitaceae</taxon>
        <taxon>Amanita</taxon>
    </lineage>
</organism>
<feature type="compositionally biased region" description="Basic residues" evidence="1">
    <location>
        <begin position="379"/>
        <end position="390"/>
    </location>
</feature>
<dbReference type="Proteomes" id="UP000242287">
    <property type="component" value="Unassembled WGS sequence"/>
</dbReference>
<feature type="region of interest" description="Disordered" evidence="1">
    <location>
        <begin position="1"/>
        <end position="36"/>
    </location>
</feature>